<evidence type="ECO:0000259" key="2">
    <source>
        <dbReference type="Pfam" id="PF00675"/>
    </source>
</evidence>
<feature type="domain" description="Peptidase M16 N-terminal" evidence="2">
    <location>
        <begin position="74"/>
        <end position="220"/>
    </location>
</feature>
<evidence type="ECO:0000259" key="3">
    <source>
        <dbReference type="Pfam" id="PF05193"/>
    </source>
</evidence>
<dbReference type="AlphaFoldDB" id="A0A839SDA7"/>
<evidence type="ECO:0000313" key="4">
    <source>
        <dbReference type="EMBL" id="MBB3054547.1"/>
    </source>
</evidence>
<dbReference type="SUPFAM" id="SSF63411">
    <property type="entry name" value="LuxS/MPP-like metallohydrolase"/>
    <property type="match status" value="2"/>
</dbReference>
<dbReference type="InterPro" id="IPR011249">
    <property type="entry name" value="Metalloenz_LuxS/M16"/>
</dbReference>
<dbReference type="InterPro" id="IPR007863">
    <property type="entry name" value="Peptidase_M16_C"/>
</dbReference>
<comment type="similarity">
    <text evidence="1">Belongs to the peptidase M16 family.</text>
</comment>
<dbReference type="PANTHER" id="PTHR11851">
    <property type="entry name" value="METALLOPROTEASE"/>
    <property type="match status" value="1"/>
</dbReference>
<name>A0A839SDA7_9SPHI</name>
<gene>
    <name evidence="4" type="ORF">FHS11_000957</name>
</gene>
<evidence type="ECO:0000256" key="1">
    <source>
        <dbReference type="ARBA" id="ARBA00007261"/>
    </source>
</evidence>
<evidence type="ECO:0000313" key="5">
    <source>
        <dbReference type="Proteomes" id="UP000539265"/>
    </source>
</evidence>
<reference evidence="4" key="1">
    <citation type="submission" date="2020-08" db="EMBL/GenBank/DDBJ databases">
        <title>Genomic Encyclopedia of Type Strains, Phase III (KMG-III): the genomes of soil and plant-associated and newly described type strains.</title>
        <authorList>
            <person name="Whitman W."/>
        </authorList>
    </citation>
    <scope>NUCLEOTIDE SEQUENCE [LARGE SCALE GENOMIC DNA]</scope>
    <source>
        <strain evidence="4">CECT 8628</strain>
    </source>
</reference>
<dbReference type="InterPro" id="IPR011765">
    <property type="entry name" value="Pept_M16_N"/>
</dbReference>
<dbReference type="Proteomes" id="UP000539265">
    <property type="component" value="Unassembled WGS sequence"/>
</dbReference>
<dbReference type="InterPro" id="IPR050361">
    <property type="entry name" value="MPP/UQCRC_Complex"/>
</dbReference>
<keyword evidence="5" id="KW-1185">Reference proteome</keyword>
<dbReference type="Gene3D" id="3.30.830.10">
    <property type="entry name" value="Metalloenzyme, LuxS/M16 peptidase-like"/>
    <property type="match status" value="2"/>
</dbReference>
<protein>
    <submittedName>
        <fullName evidence="4">Zn-dependent peptidase</fullName>
    </submittedName>
</protein>
<feature type="domain" description="Peptidase M16 C-terminal" evidence="3">
    <location>
        <begin position="227"/>
        <end position="401"/>
    </location>
</feature>
<dbReference type="GO" id="GO:0046872">
    <property type="term" value="F:metal ion binding"/>
    <property type="evidence" value="ECO:0007669"/>
    <property type="project" value="InterPro"/>
</dbReference>
<dbReference type="EMBL" id="JACHWX010000002">
    <property type="protein sequence ID" value="MBB3054547.1"/>
    <property type="molecule type" value="Genomic_DNA"/>
</dbReference>
<accession>A0A839SDA7</accession>
<dbReference type="Pfam" id="PF05193">
    <property type="entry name" value="Peptidase_M16_C"/>
    <property type="match status" value="1"/>
</dbReference>
<dbReference type="Pfam" id="PF00675">
    <property type="entry name" value="Peptidase_M16"/>
    <property type="match status" value="1"/>
</dbReference>
<dbReference type="PANTHER" id="PTHR11851:SF49">
    <property type="entry name" value="MITOCHONDRIAL-PROCESSING PEPTIDASE SUBUNIT ALPHA"/>
    <property type="match status" value="1"/>
</dbReference>
<proteinExistence type="inferred from homology"/>
<organism evidence="4 5">
    <name type="scientific">Mucilaginibacter gotjawali</name>
    <dbReference type="NCBI Taxonomy" id="1550579"/>
    <lineage>
        <taxon>Bacteria</taxon>
        <taxon>Pseudomonadati</taxon>
        <taxon>Bacteroidota</taxon>
        <taxon>Sphingobacteriia</taxon>
        <taxon>Sphingobacteriales</taxon>
        <taxon>Sphingobacteriaceae</taxon>
        <taxon>Mucilaginibacter</taxon>
    </lineage>
</organism>
<comment type="caution">
    <text evidence="4">The sequence shown here is derived from an EMBL/GenBank/DDBJ whole genome shotgun (WGS) entry which is preliminary data.</text>
</comment>
<sequence length="470" mass="53137">MEKSESRESPEDRKKKYSSAQGGLHYNATTLKQISYFFSYFPDFRTFPTFGLKKTIFAPQMTDYQVHTLANGIRILLKHSPSAITHCCFVVNAGSRDETEQQTGLAHFIEHLLFKETEKRSTNQILNRLELVGADLNAYTAKEYTCIHASLLNQHLERAIDLFEDILFHSTFPEEEVEKERGVILDEISSYLDQPEEAIQDEFEELLFKGHPIGRNILGTTASVGRLGREDMKAFIAANYNTSQMVFAVFGDYDLKKLIRLSEKYFGAIPANNAVKTRIKPGITLPGKTVLAKPISQTHCMMGAQAYSSAHQHKNALLLLNNYLGGMGMSSRLNLEIREKYGIAYTIESNYTPLTDTGIFSIYFGTDTEKAEKATKLIYKELKKLRDNQFGALQLHQAKQKFIGQIALAEESRMGLIISMAKSLLDFNDIDTLQQVFDKINAVTAGQLLEISNEIFDIDSMITLLFEPKQ</sequence>